<dbReference type="InterPro" id="IPR025486">
    <property type="entry name" value="DUF4378"/>
</dbReference>
<protein>
    <recommendedName>
        <fullName evidence="6">DUF4378 domain-containing protein</fullName>
    </recommendedName>
</protein>
<feature type="region of interest" description="Disordered" evidence="1">
    <location>
        <begin position="141"/>
        <end position="179"/>
    </location>
</feature>
<feature type="region of interest" description="Disordered" evidence="1">
    <location>
        <begin position="70"/>
        <end position="125"/>
    </location>
</feature>
<sequence>MAQKSGGKKSKLGLGRHHLWSLENLLHFAIFQGSWQQRLHFKKMIAYKRHTDTSRSPRLKVPKMQHCFIKEGSKLQVGDSKLGSPGKSPTRSPTKSHHKDLLKPLKFKKKSSEKGHRKSMTSLPAPLTSRLVRTMSMHHLKSSRYVSPNESCDNRRTTSDSVSHSVGAPSGSTFLQSTQNEPQKVCQQCGNVPGYNLAEQIHQSKDLLDFLQFFNENKNLLMNIARNPHLLLANESHEKPASHSDQGIGLNKSNTFPRPGTLINKEGAPGSPYLPPSATDDSKTIRSNIKKAIKENKKEVTHIANDGFLHKVPYGQKDCEGRKRNYRKEGGEARMWRSTSLSDSLDKYSNLFEFISKEQPKLMDCRTGSPEKSFNLAFKRIHSSPEIKTYSAFIPPHSVITSSRSATDITNAHFSAEAEPLDNEFGANKVETVSLSLYTDEEVEPLDLHFCINEVERLDPESDDHEGIQPNIEENTNYDSSFFDDISVISQKQSLTDYSVMSGTIDRNEQELEEDRNELHVLDHDSIAVDEGEVAYFLYMKDILAKSGLTESEWHSSEQPALDPAFLELEPEAGPDQLLLFDLTNEALLDAYEASLLSGTWVPQFRITAPRVHLGEYMTEQVWARLKRQLNAFVEVAIEDVVAADLCKETDDGWMNLNVDSELVGLDLEDWIIEDLIDEIVLELGESQIQFHPFF</sequence>
<dbReference type="Pfam" id="PF12552">
    <property type="entry name" value="DUF3741"/>
    <property type="match status" value="1"/>
</dbReference>
<feature type="compositionally biased region" description="Polar residues" evidence="1">
    <location>
        <begin position="159"/>
        <end position="179"/>
    </location>
</feature>
<accession>A0A9Q0HK23</accession>
<evidence type="ECO:0000259" key="3">
    <source>
        <dbReference type="Pfam" id="PF14309"/>
    </source>
</evidence>
<keyword evidence="5" id="KW-1185">Reference proteome</keyword>
<dbReference type="EMBL" id="JAMQYH010000004">
    <property type="protein sequence ID" value="KAJ1688618.1"/>
    <property type="molecule type" value="Genomic_DNA"/>
</dbReference>
<evidence type="ECO:0000313" key="4">
    <source>
        <dbReference type="EMBL" id="KAJ1688618.1"/>
    </source>
</evidence>
<name>A0A9Q0HK23_9POAL</name>
<organism evidence="4 5">
    <name type="scientific">Rhynchospora breviuscula</name>
    <dbReference type="NCBI Taxonomy" id="2022672"/>
    <lineage>
        <taxon>Eukaryota</taxon>
        <taxon>Viridiplantae</taxon>
        <taxon>Streptophyta</taxon>
        <taxon>Embryophyta</taxon>
        <taxon>Tracheophyta</taxon>
        <taxon>Spermatophyta</taxon>
        <taxon>Magnoliopsida</taxon>
        <taxon>Liliopsida</taxon>
        <taxon>Poales</taxon>
        <taxon>Cyperaceae</taxon>
        <taxon>Cyperoideae</taxon>
        <taxon>Rhynchosporeae</taxon>
        <taxon>Rhynchospora</taxon>
    </lineage>
</organism>
<evidence type="ECO:0008006" key="6">
    <source>
        <dbReference type="Google" id="ProtNLM"/>
    </source>
</evidence>
<dbReference type="Proteomes" id="UP001151287">
    <property type="component" value="Unassembled WGS sequence"/>
</dbReference>
<proteinExistence type="predicted"/>
<reference evidence="4" key="1">
    <citation type="journal article" date="2022" name="Cell">
        <title>Repeat-based holocentromeres influence genome architecture and karyotype evolution.</title>
        <authorList>
            <person name="Hofstatter P.G."/>
            <person name="Thangavel G."/>
            <person name="Lux T."/>
            <person name="Neumann P."/>
            <person name="Vondrak T."/>
            <person name="Novak P."/>
            <person name="Zhang M."/>
            <person name="Costa L."/>
            <person name="Castellani M."/>
            <person name="Scott A."/>
            <person name="Toegelov H."/>
            <person name="Fuchs J."/>
            <person name="Mata-Sucre Y."/>
            <person name="Dias Y."/>
            <person name="Vanzela A.L.L."/>
            <person name="Huettel B."/>
            <person name="Almeida C.C.S."/>
            <person name="Simkova H."/>
            <person name="Souza G."/>
            <person name="Pedrosa-Harand A."/>
            <person name="Macas J."/>
            <person name="Mayer K.F.X."/>
            <person name="Houben A."/>
            <person name="Marques A."/>
        </authorList>
    </citation>
    <scope>NUCLEOTIDE SEQUENCE</scope>
    <source>
        <strain evidence="4">RhyBre1mFocal</strain>
    </source>
</reference>
<evidence type="ECO:0000256" key="1">
    <source>
        <dbReference type="SAM" id="MobiDB-lite"/>
    </source>
</evidence>
<comment type="caution">
    <text evidence="4">The sequence shown here is derived from an EMBL/GenBank/DDBJ whole genome shotgun (WGS) entry which is preliminary data.</text>
</comment>
<gene>
    <name evidence="4" type="ORF">LUZ63_012773</name>
</gene>
<evidence type="ECO:0000313" key="5">
    <source>
        <dbReference type="Proteomes" id="UP001151287"/>
    </source>
</evidence>
<feature type="compositionally biased region" description="Basic residues" evidence="1">
    <location>
        <begin position="94"/>
        <end position="119"/>
    </location>
</feature>
<feature type="domain" description="DUF3741" evidence="2">
    <location>
        <begin position="198"/>
        <end position="224"/>
    </location>
</feature>
<evidence type="ECO:0000259" key="2">
    <source>
        <dbReference type="Pfam" id="PF12552"/>
    </source>
</evidence>
<dbReference type="OrthoDB" id="758104at2759"/>
<dbReference type="InterPro" id="IPR022212">
    <property type="entry name" value="DUF3741"/>
</dbReference>
<dbReference type="PANTHER" id="PTHR47071:SF9">
    <property type="entry name" value="TRM32-LIKE PROTEIN (DUF3741)"/>
    <property type="match status" value="1"/>
</dbReference>
<dbReference type="PANTHER" id="PTHR47071">
    <property type="entry name" value="PROTEIN TRM32"/>
    <property type="match status" value="1"/>
</dbReference>
<feature type="domain" description="DUF4378" evidence="3">
    <location>
        <begin position="537"/>
        <end position="679"/>
    </location>
</feature>
<dbReference type="Pfam" id="PF14309">
    <property type="entry name" value="DUF4378"/>
    <property type="match status" value="1"/>
</dbReference>
<dbReference type="InterPro" id="IPR044257">
    <property type="entry name" value="TRM32-like"/>
</dbReference>
<dbReference type="AlphaFoldDB" id="A0A9Q0HK23"/>